<accession>A0AB38RE28</accession>
<name>A0AB38RE28_RHOSG</name>
<gene>
    <name evidence="1" type="ORF">M0639_00220</name>
</gene>
<evidence type="ECO:0008006" key="3">
    <source>
        <dbReference type="Google" id="ProtNLM"/>
    </source>
</evidence>
<dbReference type="RefSeq" id="WP_156524993.1">
    <property type="nucleotide sequence ID" value="NZ_CP096563.1"/>
</dbReference>
<protein>
    <recommendedName>
        <fullName evidence="3">Restriction endonuclease</fullName>
    </recommendedName>
</protein>
<dbReference type="AlphaFoldDB" id="A0AB38RE28"/>
<sequence>MIELAASASEELQARPVVLIPPWERGQRNGQYDSYEQVLLDCDPSHAEFPLITLIPAACLDSQRGESFREQLFTRWHPTVIAYVKGGIEGVHRQFETAILVLRRPEDAAGPVRLFETPRRPTMESSDVIEDFRRLLRMKGGSRDFGYVLQSAPDSGAGLGFRRNDPRIAARRKQLADFGQATRLDEVFEIRPLGINQTMAKAHQVDRNFEGATRILTGRDIQRGGRIAFGDEASLWSSVESEARLRAGDIVMRALHIPTVRPGLVWARVTKEDLPVASSHTVLVLRPREMVEPVVEDFILRFLSSRQATELIDFRTAGLYLNRNDVGALQVPIPDESMRTALESVQYARDRAGEWQSEASELLDSIFDEDTAAVSKNRVLRASRTVRWRIDAAEAINDFGHQIRTRFPHPVAYRWRVAEALLSTGPNADGYRAVLEAAEVLLAYTANVALALAHAAGITAGSIDGIRKKLTAGQGPGMGDWVAVLNEITGKGFTALDERFGIPEIREFFAHSDVRDAQRWLSARRNDEAHHRRVDSIDLPQVCERAVQELLILMRAAEFIADLPLLLIVSTQWDSLASKGTASYRQLTGDHTVVRQQTMKVTDSVIEKGSLYIRDSDHRLHLMRPHLIGRECPTCRDLSIFHIDKINGGIAVLKSLEHGHTVEDADLLESLALVGFVA</sequence>
<dbReference type="EMBL" id="CP096563">
    <property type="protein sequence ID" value="UPU43168.1"/>
    <property type="molecule type" value="Genomic_DNA"/>
</dbReference>
<evidence type="ECO:0000313" key="2">
    <source>
        <dbReference type="Proteomes" id="UP000831484"/>
    </source>
</evidence>
<evidence type="ECO:0000313" key="1">
    <source>
        <dbReference type="EMBL" id="UPU43168.1"/>
    </source>
</evidence>
<organism evidence="1 2">
    <name type="scientific">Rhodococcus qingshengii JCM 15477</name>
    <dbReference type="NCBI Taxonomy" id="1303681"/>
    <lineage>
        <taxon>Bacteria</taxon>
        <taxon>Bacillati</taxon>
        <taxon>Actinomycetota</taxon>
        <taxon>Actinomycetes</taxon>
        <taxon>Mycobacteriales</taxon>
        <taxon>Nocardiaceae</taxon>
        <taxon>Rhodococcus</taxon>
        <taxon>Rhodococcus erythropolis group</taxon>
    </lineage>
</organism>
<keyword evidence="2" id="KW-1185">Reference proteome</keyword>
<reference evidence="2" key="1">
    <citation type="journal article" date="2022" name="Environ. Microbiol.">
        <title>Functional analysis, diversity, and distribution of carbendazim hydrolases MheI and CbmA, responsible for the initial step in carbendazim degradation.</title>
        <authorList>
            <person name="Zhang M."/>
            <person name="Bai X."/>
            <person name="Li Q."/>
            <person name="Zhang L."/>
            <person name="Zhu Q."/>
            <person name="Gao S."/>
            <person name="Ke Z."/>
            <person name="Jiang M."/>
            <person name="Hu J."/>
            <person name="Qiu J."/>
            <person name="Hong Q."/>
        </authorList>
    </citation>
    <scope>NUCLEOTIDE SEQUENCE [LARGE SCALE GENOMIC DNA]</scope>
    <source>
        <strain evidence="2">djl-6</strain>
    </source>
</reference>
<proteinExistence type="predicted"/>
<dbReference type="Proteomes" id="UP000831484">
    <property type="component" value="Chromosome"/>
</dbReference>